<reference evidence="8" key="1">
    <citation type="submission" date="2015-08" db="EMBL/GenBank/DDBJ databases">
        <authorList>
            <person name="Babu N.S."/>
            <person name="Beckwith C.J."/>
            <person name="Beseler K.G."/>
            <person name="Brison A."/>
            <person name="Carone J.V."/>
            <person name="Caskin T.P."/>
            <person name="Diamond M."/>
            <person name="Durham M.E."/>
            <person name="Foxe J.M."/>
            <person name="Go M."/>
            <person name="Henderson B.A."/>
            <person name="Jones I.B."/>
            <person name="McGettigan J.A."/>
            <person name="Micheletti S.J."/>
            <person name="Nasrallah M.E."/>
            <person name="Ortiz D."/>
            <person name="Piller C.R."/>
            <person name="Privatt S.R."/>
            <person name="Schneider S.L."/>
            <person name="Sharp S."/>
            <person name="Smith T.C."/>
            <person name="Stanton J.D."/>
            <person name="Ullery H.E."/>
            <person name="Wilson R.J."/>
            <person name="Serrano M.G."/>
            <person name="Buck G."/>
            <person name="Lee V."/>
            <person name="Wang Y."/>
            <person name="Carvalho R."/>
            <person name="Voegtly L."/>
            <person name="Shi R."/>
            <person name="Duckworth R."/>
            <person name="Johnson A."/>
            <person name="Loviza R."/>
            <person name="Walstead R."/>
            <person name="Shah Z."/>
            <person name="Kiflezghi M."/>
            <person name="Wade K."/>
            <person name="Ball S.L."/>
            <person name="Bradley K.W."/>
            <person name="Asai D.J."/>
            <person name="Bowman C.A."/>
            <person name="Russell D.A."/>
            <person name="Pope W.H."/>
            <person name="Jacobs-Sera D."/>
            <person name="Hendrix R.W."/>
            <person name="Hatfull G.F."/>
        </authorList>
    </citation>
    <scope>NUCLEOTIDE SEQUENCE [LARGE SCALE GENOMIC DNA]</scope>
    <source>
        <strain evidence="8">JCM 19170</strain>
    </source>
</reference>
<keyword evidence="3 4" id="KW-0998">Cell outer membrane</keyword>
<proteinExistence type="inferred from homology"/>
<keyword evidence="1 4" id="KW-0732">Signal</keyword>
<protein>
    <recommendedName>
        <fullName evidence="4">Outer membrane protein assembly factor BamB</fullName>
    </recommendedName>
</protein>
<dbReference type="InterPro" id="IPR015943">
    <property type="entry name" value="WD40/YVTN_repeat-like_dom_sf"/>
</dbReference>
<evidence type="ECO:0000256" key="4">
    <source>
        <dbReference type="HAMAP-Rule" id="MF_00923"/>
    </source>
</evidence>
<evidence type="ECO:0000256" key="2">
    <source>
        <dbReference type="ARBA" id="ARBA00023136"/>
    </source>
</evidence>
<dbReference type="OrthoDB" id="5173551at2"/>
<name>A0A0K6IYD4_9PROT</name>
<dbReference type="Gene3D" id="2.130.10.10">
    <property type="entry name" value="YVTN repeat-like/Quinoprotein amine dehydrogenase"/>
    <property type="match status" value="1"/>
</dbReference>
<dbReference type="SMART" id="SM00564">
    <property type="entry name" value="PQQ"/>
    <property type="match status" value="2"/>
</dbReference>
<gene>
    <name evidence="4" type="primary">bamB</name>
    <name evidence="7" type="ORF">Ga0061068_12011</name>
</gene>
<dbReference type="GO" id="GO:0051205">
    <property type="term" value="P:protein insertion into membrane"/>
    <property type="evidence" value="ECO:0007669"/>
    <property type="project" value="UniProtKB-UniRule"/>
</dbReference>
<feature type="signal peptide" evidence="5">
    <location>
        <begin position="1"/>
        <end position="23"/>
    </location>
</feature>
<dbReference type="PANTHER" id="PTHR34512">
    <property type="entry name" value="CELL SURFACE PROTEIN"/>
    <property type="match status" value="1"/>
</dbReference>
<evidence type="ECO:0000256" key="3">
    <source>
        <dbReference type="ARBA" id="ARBA00023237"/>
    </source>
</evidence>
<evidence type="ECO:0000313" key="7">
    <source>
        <dbReference type="EMBL" id="CUB08083.1"/>
    </source>
</evidence>
<comment type="function">
    <text evidence="4">Part of the outer membrane protein assembly complex, which is involved in assembly and insertion of beta-barrel proteins into the outer membrane.</text>
</comment>
<evidence type="ECO:0000259" key="6">
    <source>
        <dbReference type="Pfam" id="PF13360"/>
    </source>
</evidence>
<dbReference type="GO" id="GO:0043165">
    <property type="term" value="P:Gram-negative-bacterium-type cell outer membrane assembly"/>
    <property type="evidence" value="ECO:0007669"/>
    <property type="project" value="UniProtKB-UniRule"/>
</dbReference>
<dbReference type="PANTHER" id="PTHR34512:SF30">
    <property type="entry name" value="OUTER MEMBRANE PROTEIN ASSEMBLY FACTOR BAMB"/>
    <property type="match status" value="1"/>
</dbReference>
<comment type="subcellular location">
    <subcellularLocation>
        <location evidence="4">Cell outer membrane</location>
        <topology evidence="4">Lipid-anchor</topology>
    </subcellularLocation>
</comment>
<dbReference type="EMBL" id="CYHH01000020">
    <property type="protein sequence ID" value="CUB08083.1"/>
    <property type="molecule type" value="Genomic_DNA"/>
</dbReference>
<sequence length="384" mass="40855">MKDRSLRAAARLLALLAASALVAGCSSLNPFSRKGPQIAPLPPLVSPVEVTIAAQTKVGSSEGLFLTPVVLDDEAIVAGGDGRVLRWNGGVRWEAKLEEGIIAGVGADERLAVVVTRKGDAVALAVGDGAVRWRHPLKADVITPPLVAGGLVVVRTADHRLIALDARDGKERWVYQRNLPPLSLRQSAPLVSAGNAIVAGYPGGIIAVLDPRSGAPLFELTVASPKGATEIERLTDVVGPPLVARQEVCAAAYQGRVACFDGRTAETLWAKDLSSRTGIDRDYRYVVVTADNDDVVALDVFSGKEQWRTGGFSWRLLTRPLILGDWVLVGDREGYVHALDRNDGRIRGRVRVGSGPILVEPKSIGPNRAVVQNTDGTVVIVEVH</sequence>
<dbReference type="NCBIfam" id="TIGR03300">
    <property type="entry name" value="assembly_YfgL"/>
    <property type="match status" value="1"/>
</dbReference>
<comment type="similarity">
    <text evidence="4">Belongs to the BamB family.</text>
</comment>
<dbReference type="InterPro" id="IPR011047">
    <property type="entry name" value="Quinoprotein_ADH-like_sf"/>
</dbReference>
<feature type="chain" id="PRO_5008990691" description="Outer membrane protein assembly factor BamB" evidence="5">
    <location>
        <begin position="24"/>
        <end position="384"/>
    </location>
</feature>
<organism evidence="7 8">
    <name type="scientific">Tepidiphilus thermophilus</name>
    <dbReference type="NCBI Taxonomy" id="876478"/>
    <lineage>
        <taxon>Bacteria</taxon>
        <taxon>Pseudomonadati</taxon>
        <taxon>Pseudomonadota</taxon>
        <taxon>Hydrogenophilia</taxon>
        <taxon>Hydrogenophilales</taxon>
        <taxon>Hydrogenophilaceae</taxon>
        <taxon>Tepidiphilus</taxon>
    </lineage>
</organism>
<keyword evidence="2 4" id="KW-0472">Membrane</keyword>
<dbReference type="AlphaFoldDB" id="A0A0K6IYD4"/>
<dbReference type="RefSeq" id="WP_055424320.1">
    <property type="nucleotide sequence ID" value="NZ_CYHH01000020.1"/>
</dbReference>
<dbReference type="InterPro" id="IPR017687">
    <property type="entry name" value="BamB"/>
</dbReference>
<comment type="subunit">
    <text evidence="4">Part of the Bam complex.</text>
</comment>
<keyword evidence="4" id="KW-0564">Palmitate</keyword>
<dbReference type="Pfam" id="PF13360">
    <property type="entry name" value="PQQ_2"/>
    <property type="match status" value="1"/>
</dbReference>
<evidence type="ECO:0000256" key="1">
    <source>
        <dbReference type="ARBA" id="ARBA00022729"/>
    </source>
</evidence>
<dbReference type="HAMAP" id="MF_00923">
    <property type="entry name" value="OM_assembly_BamB"/>
    <property type="match status" value="1"/>
</dbReference>
<keyword evidence="8" id="KW-1185">Reference proteome</keyword>
<accession>A0A0K6IYD4</accession>
<evidence type="ECO:0000313" key="8">
    <source>
        <dbReference type="Proteomes" id="UP000182108"/>
    </source>
</evidence>
<feature type="domain" description="Pyrrolo-quinoline quinone repeat" evidence="6">
    <location>
        <begin position="88"/>
        <end position="309"/>
    </location>
</feature>
<dbReference type="Proteomes" id="UP000182108">
    <property type="component" value="Unassembled WGS sequence"/>
</dbReference>
<keyword evidence="4" id="KW-0449">Lipoprotein</keyword>
<dbReference type="PROSITE" id="PS51257">
    <property type="entry name" value="PROKAR_LIPOPROTEIN"/>
    <property type="match status" value="1"/>
</dbReference>
<dbReference type="SUPFAM" id="SSF50998">
    <property type="entry name" value="Quinoprotein alcohol dehydrogenase-like"/>
    <property type="match status" value="1"/>
</dbReference>
<dbReference type="InterPro" id="IPR018391">
    <property type="entry name" value="PQQ_b-propeller_rpt"/>
</dbReference>
<dbReference type="GO" id="GO:0009279">
    <property type="term" value="C:cell outer membrane"/>
    <property type="evidence" value="ECO:0007669"/>
    <property type="project" value="UniProtKB-SubCell"/>
</dbReference>
<dbReference type="InterPro" id="IPR002372">
    <property type="entry name" value="PQQ_rpt_dom"/>
</dbReference>
<evidence type="ECO:0000256" key="5">
    <source>
        <dbReference type="SAM" id="SignalP"/>
    </source>
</evidence>